<dbReference type="Pfam" id="PF00535">
    <property type="entry name" value="Glycos_transf_2"/>
    <property type="match status" value="1"/>
</dbReference>
<dbReference type="EMBL" id="JAUJWU010000001">
    <property type="protein sequence ID" value="MDN7244559.1"/>
    <property type="molecule type" value="Genomic_DNA"/>
</dbReference>
<dbReference type="CDD" id="cd00761">
    <property type="entry name" value="Glyco_tranf_GTA_type"/>
    <property type="match status" value="1"/>
</dbReference>
<dbReference type="PANTHER" id="PTHR22916">
    <property type="entry name" value="GLYCOSYLTRANSFERASE"/>
    <property type="match status" value="1"/>
</dbReference>
<evidence type="ECO:0000259" key="2">
    <source>
        <dbReference type="Pfam" id="PF00535"/>
    </source>
</evidence>
<dbReference type="EC" id="2.4.-.-" evidence="3"/>
<name>A0ABT8N9J4_9BACL</name>
<dbReference type="GO" id="GO:0016757">
    <property type="term" value="F:glycosyltransferase activity"/>
    <property type="evidence" value="ECO:0007669"/>
    <property type="project" value="UniProtKB-KW"/>
</dbReference>
<evidence type="ECO:0000256" key="1">
    <source>
        <dbReference type="ARBA" id="ARBA00006739"/>
    </source>
</evidence>
<keyword evidence="3" id="KW-0328">Glycosyltransferase</keyword>
<dbReference type="InterPro" id="IPR029044">
    <property type="entry name" value="Nucleotide-diphossugar_trans"/>
</dbReference>
<dbReference type="RefSeq" id="WP_301854982.1">
    <property type="nucleotide sequence ID" value="NZ_JAUJWU010000001.1"/>
</dbReference>
<keyword evidence="4" id="KW-1185">Reference proteome</keyword>
<proteinExistence type="inferred from homology"/>
<protein>
    <submittedName>
        <fullName evidence="3">Glycosyltransferase family 2 protein</fullName>
        <ecNumber evidence="3">2.4.-.-</ecNumber>
    </submittedName>
</protein>
<organism evidence="3 4">
    <name type="scientific">Planococcus shenhongbingii</name>
    <dbReference type="NCBI Taxonomy" id="3058398"/>
    <lineage>
        <taxon>Bacteria</taxon>
        <taxon>Bacillati</taxon>
        <taxon>Bacillota</taxon>
        <taxon>Bacilli</taxon>
        <taxon>Bacillales</taxon>
        <taxon>Caryophanaceae</taxon>
        <taxon>Planococcus</taxon>
    </lineage>
</organism>
<reference evidence="3 4" key="1">
    <citation type="submission" date="2023-07" db="EMBL/GenBank/DDBJ databases">
        <title>Novel species in genus Planococcus.</title>
        <authorList>
            <person name="Ning S."/>
        </authorList>
    </citation>
    <scope>NUCLEOTIDE SEQUENCE [LARGE SCALE GENOMIC DNA]</scope>
    <source>
        <strain evidence="3 4">N017</strain>
    </source>
</reference>
<dbReference type="SUPFAM" id="SSF53448">
    <property type="entry name" value="Nucleotide-diphospho-sugar transferases"/>
    <property type="match status" value="1"/>
</dbReference>
<evidence type="ECO:0000313" key="3">
    <source>
        <dbReference type="EMBL" id="MDN7244559.1"/>
    </source>
</evidence>
<feature type="domain" description="Glycosyltransferase 2-like" evidence="2">
    <location>
        <begin position="9"/>
        <end position="169"/>
    </location>
</feature>
<dbReference type="Gene3D" id="3.90.550.10">
    <property type="entry name" value="Spore Coat Polysaccharide Biosynthesis Protein SpsA, Chain A"/>
    <property type="match status" value="1"/>
</dbReference>
<accession>A0ABT8N9J4</accession>
<evidence type="ECO:0000313" key="4">
    <source>
        <dbReference type="Proteomes" id="UP001172142"/>
    </source>
</evidence>
<sequence>MKTVQGLVSIVIPVFNAVPYLEECLASAAGQTYQPLEIIVINDGSTDSSEELINKFASYDNRFKTFNQKNQGLGYTRNRGISLSAGQYIFFLDADDVLPKNSIALLAAVIRKINADYSVGKVLRFNENRMYVPIRHLEFDLYKKPGLTTLLNNPELLQDSIACNKLWRTDFLKGNSLCFKEGKYYEDLALTMKAAVLAEKIAVIDEVVYHWRVRDAEDKPSITQQQMKLENTLHRLEALAENRQWLINRHIDKRIIEEHDLKSLLDVMRLHAVKFALIDPAEKEEWKQQTSSFLRTIPTETALKLPDKERAMYGLLLEGNTGDLFLFSQMLMDTEEQPIVTQEQDRFVLKGFRQEIEVTPFLKPEMIVEHIEKMEAKWRLEGKLRIPKASYPVNGTFYLIDRKSGQEKILTPLQLSQAETSSCYPFEEQVFTAVIDSKQFEKEHQEAAYDFYYRLGAFPKSPPARVRALPKAFKTTEAFKKGNYTLSLYRNNYGNLSMQIHKKSVKDYVKKALAPLWKK</sequence>
<gene>
    <name evidence="3" type="ORF">QWY13_03555</name>
</gene>
<dbReference type="PANTHER" id="PTHR22916:SF3">
    <property type="entry name" value="UDP-GLCNAC:BETAGAL BETA-1,3-N-ACETYLGLUCOSAMINYLTRANSFERASE-LIKE PROTEIN 1"/>
    <property type="match status" value="1"/>
</dbReference>
<keyword evidence="3" id="KW-0808">Transferase</keyword>
<comment type="similarity">
    <text evidence="1">Belongs to the glycosyltransferase 2 family.</text>
</comment>
<dbReference type="Proteomes" id="UP001172142">
    <property type="component" value="Unassembled WGS sequence"/>
</dbReference>
<comment type="caution">
    <text evidence="3">The sequence shown here is derived from an EMBL/GenBank/DDBJ whole genome shotgun (WGS) entry which is preliminary data.</text>
</comment>
<dbReference type="InterPro" id="IPR001173">
    <property type="entry name" value="Glyco_trans_2-like"/>
</dbReference>